<dbReference type="PANTHER" id="PTHR24559">
    <property type="entry name" value="TRANSPOSON TY3-I GAG-POL POLYPROTEIN"/>
    <property type="match status" value="1"/>
</dbReference>
<proteinExistence type="predicted"/>
<accession>A0ABN7E9K2</accession>
<dbReference type="Gene3D" id="3.10.10.10">
    <property type="entry name" value="HIV Type 1 Reverse Transcriptase, subunit A, domain 1"/>
    <property type="match status" value="1"/>
</dbReference>
<dbReference type="SUPFAM" id="SSF56672">
    <property type="entry name" value="DNA/RNA polymerases"/>
    <property type="match status" value="1"/>
</dbReference>
<name>A0ABN7E9K2_SPIIN</name>
<evidence type="ECO:0000313" key="2">
    <source>
        <dbReference type="EMBL" id="CAA6674556.1"/>
    </source>
</evidence>
<protein>
    <recommendedName>
        <fullName evidence="1">Reverse transcriptase domain-containing protein</fullName>
    </recommendedName>
</protein>
<dbReference type="InterPro" id="IPR000477">
    <property type="entry name" value="RT_dom"/>
</dbReference>
<feature type="domain" description="Reverse transcriptase" evidence="1">
    <location>
        <begin position="36"/>
        <end position="127"/>
    </location>
</feature>
<keyword evidence="3" id="KW-1185">Reference proteome</keyword>
<dbReference type="InterPro" id="IPR043502">
    <property type="entry name" value="DNA/RNA_pol_sf"/>
</dbReference>
<organism evidence="2 3">
    <name type="scientific">Spirodela intermedia</name>
    <name type="common">Intermediate duckweed</name>
    <dbReference type="NCBI Taxonomy" id="51605"/>
    <lineage>
        <taxon>Eukaryota</taxon>
        <taxon>Viridiplantae</taxon>
        <taxon>Streptophyta</taxon>
        <taxon>Embryophyta</taxon>
        <taxon>Tracheophyta</taxon>
        <taxon>Spermatophyta</taxon>
        <taxon>Magnoliopsida</taxon>
        <taxon>Liliopsida</taxon>
        <taxon>Araceae</taxon>
        <taxon>Lemnoideae</taxon>
        <taxon>Spirodela</taxon>
    </lineage>
</organism>
<dbReference type="EMBL" id="CACRZD030000120">
    <property type="protein sequence ID" value="CAA6674556.1"/>
    <property type="molecule type" value="Genomic_DNA"/>
</dbReference>
<evidence type="ECO:0000259" key="1">
    <source>
        <dbReference type="Pfam" id="PF00078"/>
    </source>
</evidence>
<comment type="caution">
    <text evidence="2">The sequence shown here is derived from an EMBL/GenBank/DDBJ whole genome shotgun (WGS) entry which is preliminary data.</text>
</comment>
<reference evidence="3" key="1">
    <citation type="journal article" date="2020" name="Sci. Rep.">
        <title>Chromosome-scale genome assembly for the duckweed Spirodela intermedia, integrating cytogenetic maps, PacBio and Oxford Nanopore libraries.</title>
        <authorList>
            <person name="Hoang P.T.N."/>
            <person name="Fiebig A."/>
            <person name="Novak P."/>
            <person name="Macas J."/>
            <person name="Cao H.X."/>
            <person name="Stepanenko A."/>
            <person name="Chen G."/>
            <person name="Borisjuk N."/>
            <person name="Scholz U."/>
            <person name="Schubert I."/>
        </authorList>
    </citation>
    <scope>NUCLEOTIDE SEQUENCE [LARGE SCALE GENOMIC DNA]</scope>
</reference>
<dbReference type="Gene3D" id="3.30.70.270">
    <property type="match status" value="1"/>
</dbReference>
<gene>
    <name evidence="2" type="ORF">SI7747_UN020914</name>
</gene>
<dbReference type="InterPro" id="IPR043128">
    <property type="entry name" value="Rev_trsase/Diguanyl_cyclase"/>
</dbReference>
<dbReference type="InterPro" id="IPR053134">
    <property type="entry name" value="RNA-dir_DNA_polymerase"/>
</dbReference>
<dbReference type="CDD" id="cd01647">
    <property type="entry name" value="RT_LTR"/>
    <property type="match status" value="1"/>
</dbReference>
<dbReference type="Proteomes" id="UP001189122">
    <property type="component" value="Unassembled WGS sequence"/>
</dbReference>
<sequence length="166" mass="19317">MPLAHLELRKQLEEPLEVGHIRPSHAPFGVPVLFQQKKDEMLRLCVDYKALNKMTIKNKYSVPNAEDLFNKLGVVRIFLKLDLKSRYHQVCILEWDEQKTACVTQYRSYEFIVILFGLTNAPTTFYKFAVVYLDDILVYSCNLKEYIALTSNIGDTKMSSIIFEPF</sequence>
<dbReference type="Pfam" id="PF00078">
    <property type="entry name" value="RVT_1"/>
    <property type="match status" value="1"/>
</dbReference>
<evidence type="ECO:0000313" key="3">
    <source>
        <dbReference type="Proteomes" id="UP001189122"/>
    </source>
</evidence>
<dbReference type="PANTHER" id="PTHR24559:SF436">
    <property type="entry name" value="RNA-DIRECTED DNA POLYMERASE HOMOLOG"/>
    <property type="match status" value="1"/>
</dbReference>